<dbReference type="AlphaFoldDB" id="A0A317SI34"/>
<dbReference type="EMBL" id="PYWC01000091">
    <property type="protein sequence ID" value="PWW72911.1"/>
    <property type="molecule type" value="Genomic_DNA"/>
</dbReference>
<reference evidence="2 3" key="1">
    <citation type="submission" date="2018-03" db="EMBL/GenBank/DDBJ databases">
        <title>Genomes of Pezizomycetes fungi and the evolution of truffles.</title>
        <authorList>
            <person name="Murat C."/>
            <person name="Payen T."/>
            <person name="Noel B."/>
            <person name="Kuo A."/>
            <person name="Martin F.M."/>
        </authorList>
    </citation>
    <scope>NUCLEOTIDE SEQUENCE [LARGE SCALE GENOMIC DNA]</scope>
    <source>
        <strain evidence="2">091103-1</strain>
    </source>
</reference>
<evidence type="ECO:0000256" key="1">
    <source>
        <dbReference type="SAM" id="MobiDB-lite"/>
    </source>
</evidence>
<name>A0A317SI34_9PEZI</name>
<gene>
    <name evidence="2" type="ORF">C7212DRAFT_366513</name>
</gene>
<feature type="compositionally biased region" description="Basic and acidic residues" evidence="1">
    <location>
        <begin position="199"/>
        <end position="210"/>
    </location>
</feature>
<protein>
    <submittedName>
        <fullName evidence="2">Uncharacterized protein</fullName>
    </submittedName>
</protein>
<comment type="caution">
    <text evidence="2">The sequence shown here is derived from an EMBL/GenBank/DDBJ whole genome shotgun (WGS) entry which is preliminary data.</text>
</comment>
<proteinExistence type="predicted"/>
<feature type="compositionally biased region" description="Acidic residues" evidence="1">
    <location>
        <begin position="219"/>
        <end position="236"/>
    </location>
</feature>
<dbReference type="Proteomes" id="UP000246991">
    <property type="component" value="Unassembled WGS sequence"/>
</dbReference>
<evidence type="ECO:0000313" key="2">
    <source>
        <dbReference type="EMBL" id="PWW72911.1"/>
    </source>
</evidence>
<organism evidence="2 3">
    <name type="scientific">Tuber magnatum</name>
    <name type="common">white Piedmont truffle</name>
    <dbReference type="NCBI Taxonomy" id="42249"/>
    <lineage>
        <taxon>Eukaryota</taxon>
        <taxon>Fungi</taxon>
        <taxon>Dikarya</taxon>
        <taxon>Ascomycota</taxon>
        <taxon>Pezizomycotina</taxon>
        <taxon>Pezizomycetes</taxon>
        <taxon>Pezizales</taxon>
        <taxon>Tuberaceae</taxon>
        <taxon>Tuber</taxon>
    </lineage>
</organism>
<sequence>MSEVATTNICQSLHAQVLAAEAAETLRKLANLLCKIHEHEIAPLDPDLNNKFIGYSLIIKCGEVGIAWKVEIWRNGNLKRISHCTKSFQSIKPGSNKYRITLIPINTWEMNQCYDILELHRSGQLKEDWWNYPIVINEEDADTINYYNDFSTNYNPENKNRGIEAGYGKSGSGNVVYHPYPYCVNTILEASGCYPDSESVEHETDSRSENEDSSSNWSEDCDLEDEDESISSDEKY</sequence>
<keyword evidence="3" id="KW-1185">Reference proteome</keyword>
<evidence type="ECO:0000313" key="3">
    <source>
        <dbReference type="Proteomes" id="UP000246991"/>
    </source>
</evidence>
<accession>A0A317SI34</accession>
<feature type="region of interest" description="Disordered" evidence="1">
    <location>
        <begin position="195"/>
        <end position="236"/>
    </location>
</feature>